<keyword evidence="1" id="KW-0812">Transmembrane</keyword>
<evidence type="ECO:0000256" key="1">
    <source>
        <dbReference type="SAM" id="Phobius"/>
    </source>
</evidence>
<proteinExistence type="predicted"/>
<reference evidence="2" key="1">
    <citation type="submission" date="2023-03" db="EMBL/GenBank/DDBJ databases">
        <title>Massive genome expansion in bonnet fungi (Mycena s.s.) driven by repeated elements and novel gene families across ecological guilds.</title>
        <authorList>
            <consortium name="Lawrence Berkeley National Laboratory"/>
            <person name="Harder C.B."/>
            <person name="Miyauchi S."/>
            <person name="Viragh M."/>
            <person name="Kuo A."/>
            <person name="Thoen E."/>
            <person name="Andreopoulos B."/>
            <person name="Lu D."/>
            <person name="Skrede I."/>
            <person name="Drula E."/>
            <person name="Henrissat B."/>
            <person name="Morin E."/>
            <person name="Kohler A."/>
            <person name="Barry K."/>
            <person name="LaButti K."/>
            <person name="Morin E."/>
            <person name="Salamov A."/>
            <person name="Lipzen A."/>
            <person name="Mereny Z."/>
            <person name="Hegedus B."/>
            <person name="Baldrian P."/>
            <person name="Stursova M."/>
            <person name="Weitz H."/>
            <person name="Taylor A."/>
            <person name="Grigoriev I.V."/>
            <person name="Nagy L.G."/>
            <person name="Martin F."/>
            <person name="Kauserud H."/>
        </authorList>
    </citation>
    <scope>NUCLEOTIDE SEQUENCE</scope>
    <source>
        <strain evidence="2">9144</strain>
    </source>
</reference>
<organism evidence="2 3">
    <name type="scientific">Mycena pura</name>
    <dbReference type="NCBI Taxonomy" id="153505"/>
    <lineage>
        <taxon>Eukaryota</taxon>
        <taxon>Fungi</taxon>
        <taxon>Dikarya</taxon>
        <taxon>Basidiomycota</taxon>
        <taxon>Agaricomycotina</taxon>
        <taxon>Agaricomycetes</taxon>
        <taxon>Agaricomycetidae</taxon>
        <taxon>Agaricales</taxon>
        <taxon>Marasmiineae</taxon>
        <taxon>Mycenaceae</taxon>
        <taxon>Mycena</taxon>
    </lineage>
</organism>
<dbReference type="AlphaFoldDB" id="A0AAD6VHD0"/>
<feature type="transmembrane region" description="Helical" evidence="1">
    <location>
        <begin position="20"/>
        <end position="37"/>
    </location>
</feature>
<accession>A0AAD6VHD0</accession>
<keyword evidence="3" id="KW-1185">Reference proteome</keyword>
<dbReference type="Proteomes" id="UP001219525">
    <property type="component" value="Unassembled WGS sequence"/>
</dbReference>
<sequence length="169" mass="18435">MSSISESLAVASAPTNTPVQTILITLVLGIAGTMYYASPSRLTRIMVAAIASADETYFEALESGALSGATSGVRIEDITRRMSRSAHSLPAEKTTLSEIRETTLRNSLSCRAAFHQYLTGHPFTLVQCIWEVRDLQAQIEKSNCAIFMPPRRPYEESPSVVAITLPELD</sequence>
<keyword evidence="1" id="KW-0472">Membrane</keyword>
<name>A0AAD6VHD0_9AGAR</name>
<evidence type="ECO:0000313" key="2">
    <source>
        <dbReference type="EMBL" id="KAJ7213047.1"/>
    </source>
</evidence>
<evidence type="ECO:0000313" key="3">
    <source>
        <dbReference type="Proteomes" id="UP001219525"/>
    </source>
</evidence>
<comment type="caution">
    <text evidence="2">The sequence shown here is derived from an EMBL/GenBank/DDBJ whole genome shotgun (WGS) entry which is preliminary data.</text>
</comment>
<protein>
    <submittedName>
        <fullName evidence="2">Uncharacterized protein</fullName>
    </submittedName>
</protein>
<gene>
    <name evidence="2" type="ORF">GGX14DRAFT_620006</name>
</gene>
<dbReference type="EMBL" id="JARJCW010000022">
    <property type="protein sequence ID" value="KAJ7213047.1"/>
    <property type="molecule type" value="Genomic_DNA"/>
</dbReference>
<keyword evidence="1" id="KW-1133">Transmembrane helix</keyword>